<dbReference type="Proteomes" id="UP000429523">
    <property type="component" value="Unassembled WGS sequence"/>
</dbReference>
<name>A0A6A3EWT7_9STRA</name>
<feature type="compositionally biased region" description="Low complexity" evidence="1">
    <location>
        <begin position="15"/>
        <end position="26"/>
    </location>
</feature>
<evidence type="ECO:0000256" key="1">
    <source>
        <dbReference type="SAM" id="MobiDB-lite"/>
    </source>
</evidence>
<feature type="transmembrane region" description="Helical" evidence="2">
    <location>
        <begin position="101"/>
        <end position="123"/>
    </location>
</feature>
<reference evidence="6 7" key="1">
    <citation type="submission" date="2018-08" db="EMBL/GenBank/DDBJ databases">
        <title>Genomic investigation of the strawberry pathogen Phytophthora fragariae indicates pathogenicity is determined by transcriptional variation in three key races.</title>
        <authorList>
            <person name="Adams T.M."/>
            <person name="Armitage A.D."/>
            <person name="Sobczyk M.K."/>
            <person name="Bates H.J."/>
            <person name="Dunwell J.M."/>
            <person name="Nellist C.F."/>
            <person name="Harrison R.J."/>
        </authorList>
    </citation>
    <scope>NUCLEOTIDE SEQUENCE [LARGE SCALE GENOMIC DNA]</scope>
    <source>
        <strain evidence="5 7">A4</strain>
        <strain evidence="4 8">NOV-5</strain>
        <strain evidence="3 6">NOV-9</strain>
    </source>
</reference>
<dbReference type="AlphaFoldDB" id="A0A6A3EWT7"/>
<feature type="transmembrane region" description="Helical" evidence="2">
    <location>
        <begin position="162"/>
        <end position="183"/>
    </location>
</feature>
<feature type="transmembrane region" description="Helical" evidence="2">
    <location>
        <begin position="283"/>
        <end position="301"/>
    </location>
</feature>
<feature type="transmembrane region" description="Helical" evidence="2">
    <location>
        <begin position="204"/>
        <end position="222"/>
    </location>
</feature>
<keyword evidence="2" id="KW-1133">Transmembrane helix</keyword>
<protein>
    <submittedName>
        <fullName evidence="3">Uncharacterized protein</fullName>
    </submittedName>
</protein>
<dbReference type="EMBL" id="QXGA01000366">
    <property type="protein sequence ID" value="KAE9147142.1"/>
    <property type="molecule type" value="Genomic_DNA"/>
</dbReference>
<keyword evidence="2" id="KW-0812">Transmembrane</keyword>
<keyword evidence="2" id="KW-0472">Membrane</keyword>
<feature type="region of interest" description="Disordered" evidence="1">
    <location>
        <begin position="1"/>
        <end position="26"/>
    </location>
</feature>
<feature type="transmembrane region" description="Helical" evidence="2">
    <location>
        <begin position="135"/>
        <end position="156"/>
    </location>
</feature>
<gene>
    <name evidence="5" type="ORF">PF001_g11090</name>
    <name evidence="4" type="ORF">PF006_g8136</name>
    <name evidence="3" type="ORF">PF009_g12959</name>
</gene>
<evidence type="ECO:0000256" key="2">
    <source>
        <dbReference type="SAM" id="Phobius"/>
    </source>
</evidence>
<dbReference type="EMBL" id="QXGE01000576">
    <property type="protein sequence ID" value="KAE9308583.1"/>
    <property type="molecule type" value="Genomic_DNA"/>
</dbReference>
<evidence type="ECO:0000313" key="7">
    <source>
        <dbReference type="Proteomes" id="UP000437068"/>
    </source>
</evidence>
<sequence length="576" mass="65218">MEKVPHELSQVERLSPSTPESPSTSPLAQLEQTWSEIQVGHQGSYSIERLKLLQEYCNRTSVTRALLVCLLTPVPTLLVAVLLECLPLRSPAEGWSANWMFWIRLSLTEFIVIGVGSWQLDLFVPGHKFSLCQQFSLTLAICLAQMGTFMLEAVVVGFPVPFMWQFATPTLGIYIPVLTRLIYGPSLFVKGSRLQQHFTNFQETVLMNLTVTGIFPFCRVLYNLLPPGYRGVVVIILPFWKFGARWFAVRMSRQVEDFIPELVAFSVDFFSSLFISVCMSTSGSFYLTALFMVIDLVHLLVKFRGVCSQERVLLRLFQDKEDSVIKPKEVSQKIDSVELITTLVGIIRDPNVTSLKRIRLRANPPHIISEQLSEFLQTLEASGKFSARNMSVNTTVSFSDTPSHRLSRWMFHCASVVPAHVVPTSAPGLTTGVHSFRDDSSGQLVLNGLQLLFYCEYMVLVEYIECVVPFVYLAYQSALEQLPNVVYYPGVGEWGMTAVTNLLVFAVLKVGPLVLVHVFLLRKFAFSPLHQLAFVLETQFYAVQTTLFTLMIFALHYQLAHLGVDFTFRFEWLRSQ</sequence>
<evidence type="ECO:0000313" key="4">
    <source>
        <dbReference type="EMBL" id="KAE9147142.1"/>
    </source>
</evidence>
<evidence type="ECO:0000313" key="6">
    <source>
        <dbReference type="Proteomes" id="UP000429523"/>
    </source>
</evidence>
<dbReference type="Proteomes" id="UP000440732">
    <property type="component" value="Unassembled WGS sequence"/>
</dbReference>
<feature type="transmembrane region" description="Helical" evidence="2">
    <location>
        <begin position="451"/>
        <end position="475"/>
    </location>
</feature>
<proteinExistence type="predicted"/>
<evidence type="ECO:0000313" key="5">
    <source>
        <dbReference type="EMBL" id="KAE9308583.1"/>
    </source>
</evidence>
<dbReference type="Proteomes" id="UP000437068">
    <property type="component" value="Unassembled WGS sequence"/>
</dbReference>
<feature type="transmembrane region" description="Helical" evidence="2">
    <location>
        <begin position="65"/>
        <end position="89"/>
    </location>
</feature>
<feature type="transmembrane region" description="Helical" evidence="2">
    <location>
        <begin position="540"/>
        <end position="559"/>
    </location>
</feature>
<organism evidence="3 6">
    <name type="scientific">Phytophthora fragariae</name>
    <dbReference type="NCBI Taxonomy" id="53985"/>
    <lineage>
        <taxon>Eukaryota</taxon>
        <taxon>Sar</taxon>
        <taxon>Stramenopiles</taxon>
        <taxon>Oomycota</taxon>
        <taxon>Peronosporomycetes</taxon>
        <taxon>Peronosporales</taxon>
        <taxon>Peronosporaceae</taxon>
        <taxon>Phytophthora</taxon>
    </lineage>
</organism>
<dbReference type="EMBL" id="QXGF01000661">
    <property type="protein sequence ID" value="KAE8937113.1"/>
    <property type="molecule type" value="Genomic_DNA"/>
</dbReference>
<feature type="compositionally biased region" description="Basic and acidic residues" evidence="1">
    <location>
        <begin position="1"/>
        <end position="10"/>
    </location>
</feature>
<evidence type="ECO:0000313" key="8">
    <source>
        <dbReference type="Proteomes" id="UP000440732"/>
    </source>
</evidence>
<accession>A0A6A3EWT7</accession>
<comment type="caution">
    <text evidence="3">The sequence shown here is derived from an EMBL/GenBank/DDBJ whole genome shotgun (WGS) entry which is preliminary data.</text>
</comment>
<feature type="transmembrane region" description="Helical" evidence="2">
    <location>
        <begin position="495"/>
        <end position="520"/>
    </location>
</feature>
<evidence type="ECO:0000313" key="3">
    <source>
        <dbReference type="EMBL" id="KAE8937113.1"/>
    </source>
</evidence>